<evidence type="ECO:0000313" key="6">
    <source>
        <dbReference type="EMBL" id="SPU43066.1"/>
    </source>
</evidence>
<evidence type="ECO:0000256" key="2">
    <source>
        <dbReference type="ARBA" id="ARBA00022578"/>
    </source>
</evidence>
<keyword evidence="2" id="KW-0815">Transposition</keyword>
<reference evidence="6 7" key="1">
    <citation type="submission" date="2018-06" db="EMBL/GenBank/DDBJ databases">
        <authorList>
            <consortium name="Pathogen Informatics"/>
            <person name="Doyle S."/>
        </authorList>
    </citation>
    <scope>NUCLEOTIDE SEQUENCE [LARGE SCALE GENOMIC DNA]</scope>
    <source>
        <strain evidence="6 7">NCTC11165</strain>
    </source>
</reference>
<dbReference type="NCBIfam" id="NF033587">
    <property type="entry name" value="transpos_IS6"/>
    <property type="match status" value="1"/>
</dbReference>
<name>A0A2X1C8Q9_BREDI</name>
<sequence length="230" mass="27234">MKPLSFKRHRFPADVIRHAVWLYFRFSLSFRDVEELMAQRGIDVTYETIRCWTIKFGPLIARRLKKRRGSPTGRWHLDEMVCKIGGRRMYLWRAVDDEGEVLDVIVQRRRDTEAALKLIRRLLRNQPVEPETITTDGLASYGAALEQLELRHLHRPSRLRDNNRVENSHLPIRRRERQQQRFKTQASAQRFLTTNAAIYNTFNIQRHLISRSTLRRFRADADAAWMAAVA</sequence>
<dbReference type="PANTHER" id="PTHR35528">
    <property type="entry name" value="BLL1675 PROTEIN"/>
    <property type="match status" value="1"/>
</dbReference>
<dbReference type="GO" id="GO:0032196">
    <property type="term" value="P:transposition"/>
    <property type="evidence" value="ECO:0007669"/>
    <property type="project" value="UniProtKB-KW"/>
</dbReference>
<organism evidence="6 7">
    <name type="scientific">Brevundimonas diminuta</name>
    <name type="common">Pseudomonas diminuta</name>
    <dbReference type="NCBI Taxonomy" id="293"/>
    <lineage>
        <taxon>Bacteria</taxon>
        <taxon>Pseudomonadati</taxon>
        <taxon>Pseudomonadota</taxon>
        <taxon>Alphaproteobacteria</taxon>
        <taxon>Caulobacterales</taxon>
        <taxon>Caulobacteraceae</taxon>
        <taxon>Brevundimonas</taxon>
    </lineage>
</organism>
<dbReference type="InterPro" id="IPR012337">
    <property type="entry name" value="RNaseH-like_sf"/>
</dbReference>
<evidence type="ECO:0000256" key="1">
    <source>
        <dbReference type="ARBA" id="ARBA00002286"/>
    </source>
</evidence>
<dbReference type="Proteomes" id="UP000250358">
    <property type="component" value="Unassembled WGS sequence"/>
</dbReference>
<dbReference type="InterPro" id="IPR047930">
    <property type="entry name" value="Transpos_IS6"/>
</dbReference>
<dbReference type="Gene3D" id="3.30.420.10">
    <property type="entry name" value="Ribonuclease H-like superfamily/Ribonuclease H"/>
    <property type="match status" value="1"/>
</dbReference>
<dbReference type="AlphaFoldDB" id="A0A2X1C8Q9"/>
<dbReference type="Pfam" id="PF13610">
    <property type="entry name" value="DDE_Tnp_IS240"/>
    <property type="match status" value="1"/>
</dbReference>
<comment type="function">
    <text evidence="1">Involved in the transposition of the insertion sequence.</text>
</comment>
<evidence type="ECO:0000256" key="4">
    <source>
        <dbReference type="ARBA" id="ARBA00023172"/>
    </source>
</evidence>
<accession>A0A2X1C8Q9</accession>
<dbReference type="RefSeq" id="WP_128115289.1">
    <property type="nucleotide sequence ID" value="NZ_UAQM01000002.1"/>
</dbReference>
<dbReference type="InterPro" id="IPR052183">
    <property type="entry name" value="IS_Transposase"/>
</dbReference>
<gene>
    <name evidence="6" type="ORF">NCTC11165_01015</name>
</gene>
<evidence type="ECO:0000313" key="7">
    <source>
        <dbReference type="Proteomes" id="UP000250358"/>
    </source>
</evidence>
<evidence type="ECO:0000259" key="5">
    <source>
        <dbReference type="Pfam" id="PF13610"/>
    </source>
</evidence>
<keyword evidence="4" id="KW-0233">DNA recombination</keyword>
<evidence type="ECO:0000256" key="3">
    <source>
        <dbReference type="ARBA" id="ARBA00023125"/>
    </source>
</evidence>
<dbReference type="InterPro" id="IPR036397">
    <property type="entry name" value="RNaseH_sf"/>
</dbReference>
<keyword evidence="3" id="KW-0238">DNA-binding</keyword>
<feature type="domain" description="DDE" evidence="5">
    <location>
        <begin position="74"/>
        <end position="201"/>
    </location>
</feature>
<proteinExistence type="predicted"/>
<protein>
    <submittedName>
        <fullName evidence="6">Integrase core domain</fullName>
    </submittedName>
</protein>
<dbReference type="PANTHER" id="PTHR35528:SF3">
    <property type="entry name" value="BLL1675 PROTEIN"/>
    <property type="match status" value="1"/>
</dbReference>
<dbReference type="EMBL" id="UAQM01000002">
    <property type="protein sequence ID" value="SPU43066.1"/>
    <property type="molecule type" value="Genomic_DNA"/>
</dbReference>
<dbReference type="GO" id="GO:0003677">
    <property type="term" value="F:DNA binding"/>
    <property type="evidence" value="ECO:0007669"/>
    <property type="project" value="UniProtKB-KW"/>
</dbReference>
<dbReference type="GO" id="GO:0006310">
    <property type="term" value="P:DNA recombination"/>
    <property type="evidence" value="ECO:0007669"/>
    <property type="project" value="UniProtKB-KW"/>
</dbReference>
<dbReference type="InterPro" id="IPR032874">
    <property type="entry name" value="DDE_dom"/>
</dbReference>
<dbReference type="SUPFAM" id="SSF53098">
    <property type="entry name" value="Ribonuclease H-like"/>
    <property type="match status" value="1"/>
</dbReference>